<dbReference type="PANTHER" id="PTHR24421">
    <property type="entry name" value="NITRATE/NITRITE SENSOR PROTEIN NARX-RELATED"/>
    <property type="match status" value="1"/>
</dbReference>
<evidence type="ECO:0000259" key="7">
    <source>
        <dbReference type="PROSITE" id="PS50106"/>
    </source>
</evidence>
<dbReference type="EMBL" id="JALJYF010000003">
    <property type="protein sequence ID" value="MCP1728542.1"/>
    <property type="molecule type" value="Genomic_DNA"/>
</dbReference>
<proteinExistence type="predicted"/>
<feature type="transmembrane region" description="Helical" evidence="6">
    <location>
        <begin position="338"/>
        <end position="357"/>
    </location>
</feature>
<feature type="transmembrane region" description="Helical" evidence="6">
    <location>
        <begin position="399"/>
        <end position="418"/>
    </location>
</feature>
<dbReference type="EC" id="2.7.13.3" evidence="2"/>
<evidence type="ECO:0000313" key="8">
    <source>
        <dbReference type="EMBL" id="MCP1728542.1"/>
    </source>
</evidence>
<reference evidence="8 9" key="1">
    <citation type="submission" date="2022-03" db="EMBL/GenBank/DDBJ databases">
        <title>Genomic Encyclopedia of Type Strains, Phase III (KMG-III): the genomes of soil and plant-associated and newly described type strains.</title>
        <authorList>
            <person name="Whitman W."/>
        </authorList>
    </citation>
    <scope>NUCLEOTIDE SEQUENCE [LARGE SCALE GENOMIC DNA]</scope>
    <source>
        <strain evidence="8 9">BSker1</strain>
    </source>
</reference>
<evidence type="ECO:0000256" key="3">
    <source>
        <dbReference type="ARBA" id="ARBA00022679"/>
    </source>
</evidence>
<dbReference type="InterPro" id="IPR050482">
    <property type="entry name" value="Sensor_HK_TwoCompSys"/>
</dbReference>
<evidence type="ECO:0000256" key="1">
    <source>
        <dbReference type="ARBA" id="ARBA00000085"/>
    </source>
</evidence>
<evidence type="ECO:0000256" key="6">
    <source>
        <dbReference type="SAM" id="Phobius"/>
    </source>
</evidence>
<evidence type="ECO:0000256" key="4">
    <source>
        <dbReference type="ARBA" id="ARBA00022777"/>
    </source>
</evidence>
<dbReference type="Pfam" id="PF00595">
    <property type="entry name" value="PDZ"/>
    <property type="match status" value="1"/>
</dbReference>
<dbReference type="RefSeq" id="WP_253450988.1">
    <property type="nucleotide sequence ID" value="NZ_JALJYF010000003.1"/>
</dbReference>
<dbReference type="PROSITE" id="PS50106">
    <property type="entry name" value="PDZ"/>
    <property type="match status" value="1"/>
</dbReference>
<dbReference type="InterPro" id="IPR003594">
    <property type="entry name" value="HATPase_dom"/>
</dbReference>
<dbReference type="Pfam" id="PF02518">
    <property type="entry name" value="HATPase_c"/>
    <property type="match status" value="1"/>
</dbReference>
<feature type="transmembrane region" description="Helical" evidence="6">
    <location>
        <begin position="245"/>
        <end position="261"/>
    </location>
</feature>
<comment type="caution">
    <text evidence="8">The sequence shown here is derived from an EMBL/GenBank/DDBJ whole genome shotgun (WGS) entry which is preliminary data.</text>
</comment>
<evidence type="ECO:0000313" key="9">
    <source>
        <dbReference type="Proteomes" id="UP001523550"/>
    </source>
</evidence>
<keyword evidence="6" id="KW-1133">Transmembrane helix</keyword>
<dbReference type="InterPro" id="IPR036034">
    <property type="entry name" value="PDZ_sf"/>
</dbReference>
<dbReference type="SUPFAM" id="SSF55874">
    <property type="entry name" value="ATPase domain of HSP90 chaperone/DNA topoisomerase II/histidine kinase"/>
    <property type="match status" value="1"/>
</dbReference>
<keyword evidence="3" id="KW-0808">Transferase</keyword>
<keyword evidence="6" id="KW-0812">Transmembrane</keyword>
<dbReference type="Gene3D" id="2.30.42.10">
    <property type="match status" value="1"/>
</dbReference>
<dbReference type="GO" id="GO:0016301">
    <property type="term" value="F:kinase activity"/>
    <property type="evidence" value="ECO:0007669"/>
    <property type="project" value="UniProtKB-KW"/>
</dbReference>
<name>A0ABT1GF15_9GAMM</name>
<evidence type="ECO:0000256" key="5">
    <source>
        <dbReference type="ARBA" id="ARBA00023012"/>
    </source>
</evidence>
<dbReference type="SUPFAM" id="SSF50156">
    <property type="entry name" value="PDZ domain-like"/>
    <property type="match status" value="1"/>
</dbReference>
<keyword evidence="4 8" id="KW-0418">Kinase</keyword>
<gene>
    <name evidence="8" type="ORF">J2T60_002556</name>
</gene>
<organism evidence="8 9">
    <name type="scientific">Natronospira proteinivora</name>
    <dbReference type="NCBI Taxonomy" id="1807133"/>
    <lineage>
        <taxon>Bacteria</taxon>
        <taxon>Pseudomonadati</taxon>
        <taxon>Pseudomonadota</taxon>
        <taxon>Gammaproteobacteria</taxon>
        <taxon>Natronospirales</taxon>
        <taxon>Natronospiraceae</taxon>
        <taxon>Natronospira</taxon>
    </lineage>
</organism>
<feature type="transmembrane region" description="Helical" evidence="6">
    <location>
        <begin position="221"/>
        <end position="238"/>
    </location>
</feature>
<comment type="catalytic activity">
    <reaction evidence="1">
        <text>ATP + protein L-histidine = ADP + protein N-phospho-L-histidine.</text>
        <dbReference type="EC" id="2.7.13.3"/>
    </reaction>
</comment>
<sequence length="733" mass="81219">MTAAAPSPARRRSVSMAPLPMLACILVAGLVVIALSLVLALRGPWLGVTVAPSEEAGVVVTRVMEGSPAEETLEVGDRIIAVGHAPFLLSLNDYDPTLEPHTRYSFAAYNDYLVFQGLIHEALSQERVTLKTDSTQVEIQPRDLRPLGSLPLDFWLFHLFGLMALMISAAAWVFRQGEKAPAFLALSGVGFFMATGAHAVWVGRELALSTPLFDTLLRINHVGLALLLAGLICLLSNYPRRVPRVGLLHGTLAGLVLYQLNENLQLLDLPWHTFYLPLMAFYAVAVLLALQQWRMSRHDPVDRAALKWIFLSVFLSMGVAMVIYFVPTLMGQEPFFPQIFISGFAVTLYVGFALGVVRYRLFDLDQWWFLAWLWFLGGLLVVLIDLALVVFLGLGHVEAVGLAVLLVAWGYLPLRGWIWSMLTGRPRRAIEEKLPGLAESIVQARGLEGADQRWIETLESLFNPLSVQTLEGPAEAVGIRQYGAELMVPSIGDGAAYCLHHAENGSRLFSSRDGRTVESLLTVARRLFRIREAEEAGAKNERARIIRDLHDDVGGRVLALIHSATTDRQAELARKALDALRDTIVALDDKGSTSLDDVLFDWHEEAAQRADAADVTLRWENHSGDLAEAALSPRYRINLRRVLDEALTNALRHAQPEWVRVRLEAVEGGLEGSVVNNGLPESLIESGELRPGRGLYHMRTRMEELGGQLQTSIRREAGQDWMLEVRFSLPLAV</sequence>
<evidence type="ECO:0000256" key="2">
    <source>
        <dbReference type="ARBA" id="ARBA00012438"/>
    </source>
</evidence>
<dbReference type="CDD" id="cd16917">
    <property type="entry name" value="HATPase_UhpB-NarQ-NarX-like"/>
    <property type="match status" value="1"/>
</dbReference>
<keyword evidence="6" id="KW-0472">Membrane</keyword>
<feature type="transmembrane region" description="Helical" evidence="6">
    <location>
        <begin position="154"/>
        <end position="174"/>
    </location>
</feature>
<feature type="transmembrane region" description="Helical" evidence="6">
    <location>
        <begin position="181"/>
        <end position="201"/>
    </location>
</feature>
<protein>
    <recommendedName>
        <fullName evidence="2">histidine kinase</fullName>
        <ecNumber evidence="2">2.7.13.3</ecNumber>
    </recommendedName>
</protein>
<dbReference type="InterPro" id="IPR036890">
    <property type="entry name" value="HATPase_C_sf"/>
</dbReference>
<accession>A0ABT1GF15</accession>
<feature type="transmembrane region" description="Helical" evidence="6">
    <location>
        <begin position="305"/>
        <end position="326"/>
    </location>
</feature>
<keyword evidence="9" id="KW-1185">Reference proteome</keyword>
<dbReference type="Gene3D" id="1.20.5.1930">
    <property type="match status" value="1"/>
</dbReference>
<feature type="transmembrane region" description="Helical" evidence="6">
    <location>
        <begin position="273"/>
        <end position="293"/>
    </location>
</feature>
<dbReference type="PANTHER" id="PTHR24421:SF10">
    <property type="entry name" value="NITRATE_NITRITE SENSOR PROTEIN NARQ"/>
    <property type="match status" value="1"/>
</dbReference>
<dbReference type="Gene3D" id="3.30.565.10">
    <property type="entry name" value="Histidine kinase-like ATPase, C-terminal domain"/>
    <property type="match status" value="1"/>
</dbReference>
<feature type="transmembrane region" description="Helical" evidence="6">
    <location>
        <begin position="369"/>
        <end position="393"/>
    </location>
</feature>
<feature type="domain" description="PDZ" evidence="7">
    <location>
        <begin position="34"/>
        <end position="88"/>
    </location>
</feature>
<keyword evidence="5" id="KW-0902">Two-component regulatory system</keyword>
<dbReference type="Proteomes" id="UP001523550">
    <property type="component" value="Unassembled WGS sequence"/>
</dbReference>
<dbReference type="InterPro" id="IPR001478">
    <property type="entry name" value="PDZ"/>
</dbReference>